<keyword evidence="12" id="KW-1185">Reference proteome</keyword>
<keyword evidence="4 9" id="KW-0812">Transmembrane</keyword>
<protein>
    <submittedName>
        <fullName evidence="11">Efflux transporter outer membrane subunit</fullName>
    </submittedName>
</protein>
<evidence type="ECO:0000256" key="3">
    <source>
        <dbReference type="ARBA" id="ARBA00022452"/>
    </source>
</evidence>
<dbReference type="RefSeq" id="WP_274128827.1">
    <property type="nucleotide sequence ID" value="NZ_JANCLL010000031.1"/>
</dbReference>
<comment type="subcellular location">
    <subcellularLocation>
        <location evidence="1 9">Cell outer membrane</location>
        <topology evidence="1 9">Lipid-anchor</topology>
    </subcellularLocation>
</comment>
<keyword evidence="5 9" id="KW-0472">Membrane</keyword>
<evidence type="ECO:0000256" key="2">
    <source>
        <dbReference type="ARBA" id="ARBA00007613"/>
    </source>
</evidence>
<evidence type="ECO:0000313" key="11">
    <source>
        <dbReference type="EMBL" id="MDD1946637.1"/>
    </source>
</evidence>
<dbReference type="PANTHER" id="PTHR30203:SF32">
    <property type="entry name" value="CATION EFFLUX SYSTEM PROTEIN CUSC"/>
    <property type="match status" value="1"/>
</dbReference>
<accession>A0ABT5RKX3</accession>
<proteinExistence type="inferred from homology"/>
<evidence type="ECO:0000256" key="8">
    <source>
        <dbReference type="ARBA" id="ARBA00023288"/>
    </source>
</evidence>
<dbReference type="InterPro" id="IPR003423">
    <property type="entry name" value="OMP_efflux"/>
</dbReference>
<dbReference type="Proteomes" id="UP001150614">
    <property type="component" value="Unassembled WGS sequence"/>
</dbReference>
<organism evidence="11 12">
    <name type="scientific">Pseudomonas carnis</name>
    <dbReference type="NCBI Taxonomy" id="2487355"/>
    <lineage>
        <taxon>Bacteria</taxon>
        <taxon>Pseudomonadati</taxon>
        <taxon>Pseudomonadota</taxon>
        <taxon>Gammaproteobacteria</taxon>
        <taxon>Pseudomonadales</taxon>
        <taxon>Pseudomonadaceae</taxon>
        <taxon>Pseudomonas</taxon>
    </lineage>
</organism>
<dbReference type="SUPFAM" id="SSF56954">
    <property type="entry name" value="Outer membrane efflux proteins (OEP)"/>
    <property type="match status" value="1"/>
</dbReference>
<comment type="caution">
    <text evidence="11">The sequence shown here is derived from an EMBL/GenBank/DDBJ whole genome shotgun (WGS) entry which is preliminary data.</text>
</comment>
<comment type="similarity">
    <text evidence="2 9">Belongs to the outer membrane factor (OMF) (TC 1.B.17) family.</text>
</comment>
<evidence type="ECO:0000256" key="7">
    <source>
        <dbReference type="ARBA" id="ARBA00023237"/>
    </source>
</evidence>
<evidence type="ECO:0000256" key="1">
    <source>
        <dbReference type="ARBA" id="ARBA00004459"/>
    </source>
</evidence>
<dbReference type="NCBIfam" id="TIGR01845">
    <property type="entry name" value="outer_NodT"/>
    <property type="match status" value="1"/>
</dbReference>
<keyword evidence="8 9" id="KW-0449">Lipoprotein</keyword>
<keyword evidence="6 9" id="KW-0564">Palmitate</keyword>
<feature type="region of interest" description="Disordered" evidence="10">
    <location>
        <begin position="240"/>
        <end position="265"/>
    </location>
</feature>
<evidence type="ECO:0000256" key="10">
    <source>
        <dbReference type="SAM" id="MobiDB-lite"/>
    </source>
</evidence>
<sequence length="502" mass="55304">MVELMATFLPTENQTSFFRRSGTLVFGVLLPVVISLSACSLAPTYQRPEAPIPAKFDTSTVPTSKVSEGRSEPLSTQERLFLKAFSTSDDLVPLVERALANNRDFKVATLQVEQARALNRIDRAQQLPSVSASVQRFRQKFDDPSLDARYGQKLSAATIGTSDFELDFFGRVRSLSDASRHRYLASAQGQRAFRGALISEVLRAYVIDRAAAAQAQQLRNAYLDTLTLLNLAERQRDVGTLSEDEVNLQRSDTEHSHASMQQAQTDAAGARNALQLLTGYAGAPPAGKVEELANPNESLDWMNSLHSEVLLERPDILQAEEQLRASNADIGAARAAFFPSITLSTSLGTASDGLGNLFDSGGRVWTFIPQITLPIFNHGRNSANLDLAQLRKEAAVADYERTVQSAFREVSDALIARTALIERVRSERGLGITEDERVRRATARFEAGWEDQPRLLSARLRLHQTRIDGIFAQRDLALNRIALFHAFYGVTMNAPATLGKKS</sequence>
<evidence type="ECO:0000256" key="4">
    <source>
        <dbReference type="ARBA" id="ARBA00022692"/>
    </source>
</evidence>
<evidence type="ECO:0000256" key="5">
    <source>
        <dbReference type="ARBA" id="ARBA00023136"/>
    </source>
</evidence>
<dbReference type="PANTHER" id="PTHR30203">
    <property type="entry name" value="OUTER MEMBRANE CATION EFFLUX PROTEIN"/>
    <property type="match status" value="1"/>
</dbReference>
<dbReference type="Gene3D" id="1.20.1600.10">
    <property type="entry name" value="Outer membrane efflux proteins (OEP)"/>
    <property type="match status" value="1"/>
</dbReference>
<evidence type="ECO:0000313" key="12">
    <source>
        <dbReference type="Proteomes" id="UP001150614"/>
    </source>
</evidence>
<feature type="region of interest" description="Disordered" evidence="10">
    <location>
        <begin position="52"/>
        <end position="71"/>
    </location>
</feature>
<dbReference type="EMBL" id="JANCLL010000031">
    <property type="protein sequence ID" value="MDD1946637.1"/>
    <property type="molecule type" value="Genomic_DNA"/>
</dbReference>
<name>A0ABT5RKX3_9PSED</name>
<feature type="compositionally biased region" description="Polar residues" evidence="10">
    <location>
        <begin position="57"/>
        <end position="66"/>
    </location>
</feature>
<reference evidence="11" key="1">
    <citation type="submission" date="2022-07" db="EMBL/GenBank/DDBJ databases">
        <title>Draft genome of Pseudomonas carnis strain LP isolated from cheese.</title>
        <authorList>
            <person name="Wolfe B.E."/>
        </authorList>
    </citation>
    <scope>NUCLEOTIDE SEQUENCE</scope>
    <source>
        <strain evidence="11">LP</strain>
    </source>
</reference>
<keyword evidence="7" id="KW-0998">Cell outer membrane</keyword>
<gene>
    <name evidence="11" type="ORF">NMG11_22695</name>
</gene>
<dbReference type="InterPro" id="IPR010131">
    <property type="entry name" value="MdtP/NodT-like"/>
</dbReference>
<dbReference type="Gene3D" id="2.20.200.10">
    <property type="entry name" value="Outer membrane efflux proteins (OEP)"/>
    <property type="match status" value="1"/>
</dbReference>
<evidence type="ECO:0000256" key="6">
    <source>
        <dbReference type="ARBA" id="ARBA00023139"/>
    </source>
</evidence>
<dbReference type="Pfam" id="PF02321">
    <property type="entry name" value="OEP"/>
    <property type="match status" value="2"/>
</dbReference>
<keyword evidence="3 9" id="KW-1134">Transmembrane beta strand</keyword>
<evidence type="ECO:0000256" key="9">
    <source>
        <dbReference type="RuleBase" id="RU362097"/>
    </source>
</evidence>